<accession>A0A3S9BA07</accession>
<sequence length="140" mass="15396">MRIKTAFIGLLLAALPFAPLPALADDVEEAQAVIESQITAFLNDDADAAYFHAAPEIQTMFVDKDRFFQMVQSSYAPVYRPNNFAFGRSRPLAGDRIAQEVLIAGPDGDDWTALYILKKQEDGVFKINGVQMVKSAAPQT</sequence>
<feature type="chain" id="PRO_5019168974" evidence="1">
    <location>
        <begin position="25"/>
        <end position="140"/>
    </location>
</feature>
<reference evidence="2 3" key="1">
    <citation type="submission" date="2018-09" db="EMBL/GenBank/DDBJ databases">
        <title>Marinorhizobium profundi gen. nov., sp. nov., isolated from a deep-sea sediment sample from the New Britain Trench and proposal of Marinorhizobiaceae fam. nov. in the order Rhizobiales of the class Alphaproteobacteria.</title>
        <authorList>
            <person name="Cao J."/>
        </authorList>
    </citation>
    <scope>NUCLEOTIDE SEQUENCE [LARGE SCALE GENOMIC DNA]</scope>
    <source>
        <strain evidence="2 3">WS11</strain>
    </source>
</reference>
<evidence type="ECO:0000313" key="2">
    <source>
        <dbReference type="EMBL" id="AZN73800.1"/>
    </source>
</evidence>
<organism evidence="2 3">
    <name type="scientific">Georhizobium profundi</name>
    <dbReference type="NCBI Taxonomy" id="2341112"/>
    <lineage>
        <taxon>Bacteria</taxon>
        <taxon>Pseudomonadati</taxon>
        <taxon>Pseudomonadota</taxon>
        <taxon>Alphaproteobacteria</taxon>
        <taxon>Hyphomicrobiales</taxon>
        <taxon>Rhizobiaceae</taxon>
        <taxon>Georhizobium</taxon>
    </lineage>
</organism>
<protein>
    <submittedName>
        <fullName evidence="2">DUF4864 domain-containing protein</fullName>
    </submittedName>
</protein>
<evidence type="ECO:0000313" key="3">
    <source>
        <dbReference type="Proteomes" id="UP000268192"/>
    </source>
</evidence>
<name>A0A3S9BA07_9HYPH</name>
<dbReference type="AlphaFoldDB" id="A0A3S9BA07"/>
<keyword evidence="1" id="KW-0732">Signal</keyword>
<dbReference type="EMBL" id="CP032509">
    <property type="protein sequence ID" value="AZN73800.1"/>
    <property type="molecule type" value="Genomic_DNA"/>
</dbReference>
<evidence type="ECO:0000256" key="1">
    <source>
        <dbReference type="SAM" id="SignalP"/>
    </source>
</evidence>
<proteinExistence type="predicted"/>
<dbReference type="Pfam" id="PF16156">
    <property type="entry name" value="DUF4864"/>
    <property type="match status" value="1"/>
</dbReference>
<dbReference type="KEGG" id="abaw:D5400_13105"/>
<gene>
    <name evidence="2" type="ORF">D5400_13105</name>
</gene>
<keyword evidence="3" id="KW-1185">Reference proteome</keyword>
<feature type="signal peptide" evidence="1">
    <location>
        <begin position="1"/>
        <end position="24"/>
    </location>
</feature>
<dbReference type="Proteomes" id="UP000268192">
    <property type="component" value="Chromosome"/>
</dbReference>
<dbReference type="OrthoDB" id="9130422at2"/>
<dbReference type="InterPro" id="IPR032347">
    <property type="entry name" value="DUF4864"/>
</dbReference>